<name>A0A239Z6F7_9CORY</name>
<feature type="domain" description="Phage shock protein PspC N-terminal" evidence="7">
    <location>
        <begin position="13"/>
        <end position="71"/>
    </location>
</feature>
<dbReference type="EMBL" id="LT906467">
    <property type="protein sequence ID" value="SNV66530.1"/>
    <property type="molecule type" value="Genomic_DNA"/>
</dbReference>
<evidence type="ECO:0000256" key="4">
    <source>
        <dbReference type="ARBA" id="ARBA00022989"/>
    </source>
</evidence>
<evidence type="ECO:0000313" key="8">
    <source>
        <dbReference type="EMBL" id="SNV66530.1"/>
    </source>
</evidence>
<keyword evidence="2" id="KW-1003">Cell membrane</keyword>
<dbReference type="InterPro" id="IPR052027">
    <property type="entry name" value="PspC"/>
</dbReference>
<protein>
    <submittedName>
        <fullName evidence="8">Phage shock protein C</fullName>
    </submittedName>
</protein>
<evidence type="ECO:0000256" key="3">
    <source>
        <dbReference type="ARBA" id="ARBA00022692"/>
    </source>
</evidence>
<keyword evidence="3 6" id="KW-0812">Transmembrane</keyword>
<dbReference type="AlphaFoldDB" id="A0A239Z6F7"/>
<accession>A0A239Z6F7</accession>
<evidence type="ECO:0000259" key="7">
    <source>
        <dbReference type="Pfam" id="PF04024"/>
    </source>
</evidence>
<sequence>MTYQNYNPNNAPKRLTRSTTDKVIGGVCGGFAQYFNIDPVIVRVIAVFLLLFGIFPMFLAYLAAWAIMPAEF</sequence>
<feature type="transmembrane region" description="Helical" evidence="6">
    <location>
        <begin position="40"/>
        <end position="67"/>
    </location>
</feature>
<gene>
    <name evidence="8" type="ORF">SAMEA4535761_01020</name>
</gene>
<dbReference type="PANTHER" id="PTHR33885:SF3">
    <property type="entry name" value="PHAGE SHOCK PROTEIN C"/>
    <property type="match status" value="1"/>
</dbReference>
<dbReference type="InterPro" id="IPR007168">
    <property type="entry name" value="Phageshock_PspC_N"/>
</dbReference>
<proteinExistence type="predicted"/>
<evidence type="ECO:0000256" key="6">
    <source>
        <dbReference type="SAM" id="Phobius"/>
    </source>
</evidence>
<keyword evidence="5 6" id="KW-0472">Membrane</keyword>
<dbReference type="OrthoDB" id="7359894at2"/>
<keyword evidence="4 6" id="KW-1133">Transmembrane helix</keyword>
<evidence type="ECO:0000256" key="1">
    <source>
        <dbReference type="ARBA" id="ARBA00004162"/>
    </source>
</evidence>
<dbReference type="RefSeq" id="WP_038589848.1">
    <property type="nucleotide sequence ID" value="NZ_CP009211.1"/>
</dbReference>
<evidence type="ECO:0000313" key="9">
    <source>
        <dbReference type="Proteomes" id="UP000215374"/>
    </source>
</evidence>
<organism evidence="8 9">
    <name type="scientific">Corynebacterium imitans</name>
    <dbReference type="NCBI Taxonomy" id="156978"/>
    <lineage>
        <taxon>Bacteria</taxon>
        <taxon>Bacillati</taxon>
        <taxon>Actinomycetota</taxon>
        <taxon>Actinomycetes</taxon>
        <taxon>Mycobacteriales</taxon>
        <taxon>Corynebacteriaceae</taxon>
        <taxon>Corynebacterium</taxon>
    </lineage>
</organism>
<evidence type="ECO:0000256" key="5">
    <source>
        <dbReference type="ARBA" id="ARBA00023136"/>
    </source>
</evidence>
<dbReference type="GO" id="GO:0005886">
    <property type="term" value="C:plasma membrane"/>
    <property type="evidence" value="ECO:0007669"/>
    <property type="project" value="UniProtKB-SubCell"/>
</dbReference>
<comment type="subcellular location">
    <subcellularLocation>
        <location evidence="1">Cell membrane</location>
        <topology evidence="1">Single-pass membrane protein</topology>
    </subcellularLocation>
</comment>
<evidence type="ECO:0000256" key="2">
    <source>
        <dbReference type="ARBA" id="ARBA00022475"/>
    </source>
</evidence>
<dbReference type="PANTHER" id="PTHR33885">
    <property type="entry name" value="PHAGE SHOCK PROTEIN C"/>
    <property type="match status" value="1"/>
</dbReference>
<dbReference type="Proteomes" id="UP000215374">
    <property type="component" value="Chromosome 1"/>
</dbReference>
<dbReference type="Pfam" id="PF04024">
    <property type="entry name" value="PspC"/>
    <property type="match status" value="1"/>
</dbReference>
<reference evidence="8 9" key="1">
    <citation type="submission" date="2017-06" db="EMBL/GenBank/DDBJ databases">
        <authorList>
            <consortium name="Pathogen Informatics"/>
        </authorList>
    </citation>
    <scope>NUCLEOTIDE SEQUENCE [LARGE SCALE GENOMIC DNA]</scope>
    <source>
        <strain evidence="8 9">NCTC13015</strain>
    </source>
</reference>